<keyword evidence="2" id="KW-1185">Reference proteome</keyword>
<accession>A0A0C9ZH22</accession>
<proteinExistence type="predicted"/>
<evidence type="ECO:0000313" key="2">
    <source>
        <dbReference type="Proteomes" id="UP000054018"/>
    </source>
</evidence>
<dbReference type="EMBL" id="KN833787">
    <property type="protein sequence ID" value="KIK19283.1"/>
    <property type="molecule type" value="Genomic_DNA"/>
</dbReference>
<dbReference type="Proteomes" id="UP000054018">
    <property type="component" value="Unassembled WGS sequence"/>
</dbReference>
<sequence length="75" mass="8231">MAAATSVLLLIADCRLHIGQQESAAPRLLHVCIFSSTHTLTASYSIRRASDRRHFIHAPRVSQQPVVFSAAAFTK</sequence>
<name>A0A0C9ZH22_9AGAM</name>
<protein>
    <submittedName>
        <fullName evidence="1">Unplaced genomic scaffold scaffold_103, whole genome shotgun sequence</fullName>
    </submittedName>
</protein>
<evidence type="ECO:0000313" key="1">
    <source>
        <dbReference type="EMBL" id="KIK19283.1"/>
    </source>
</evidence>
<gene>
    <name evidence="1" type="ORF">PISMIDRAFT_683376</name>
</gene>
<dbReference type="AlphaFoldDB" id="A0A0C9ZH22"/>
<reference evidence="1 2" key="1">
    <citation type="submission" date="2014-04" db="EMBL/GenBank/DDBJ databases">
        <authorList>
            <consortium name="DOE Joint Genome Institute"/>
            <person name="Kuo A."/>
            <person name="Kohler A."/>
            <person name="Costa M.D."/>
            <person name="Nagy L.G."/>
            <person name="Floudas D."/>
            <person name="Copeland A."/>
            <person name="Barry K.W."/>
            <person name="Cichocki N."/>
            <person name="Veneault-Fourrey C."/>
            <person name="LaButti K."/>
            <person name="Lindquist E.A."/>
            <person name="Lipzen A."/>
            <person name="Lundell T."/>
            <person name="Morin E."/>
            <person name="Murat C."/>
            <person name="Sun H."/>
            <person name="Tunlid A."/>
            <person name="Henrissat B."/>
            <person name="Grigoriev I.V."/>
            <person name="Hibbett D.S."/>
            <person name="Martin F."/>
            <person name="Nordberg H.P."/>
            <person name="Cantor M.N."/>
            <person name="Hua S.X."/>
        </authorList>
    </citation>
    <scope>NUCLEOTIDE SEQUENCE [LARGE SCALE GENOMIC DNA]</scope>
    <source>
        <strain evidence="1 2">441</strain>
    </source>
</reference>
<reference evidence="2" key="2">
    <citation type="submission" date="2015-01" db="EMBL/GenBank/DDBJ databases">
        <title>Evolutionary Origins and Diversification of the Mycorrhizal Mutualists.</title>
        <authorList>
            <consortium name="DOE Joint Genome Institute"/>
            <consortium name="Mycorrhizal Genomics Consortium"/>
            <person name="Kohler A."/>
            <person name="Kuo A."/>
            <person name="Nagy L.G."/>
            <person name="Floudas D."/>
            <person name="Copeland A."/>
            <person name="Barry K.W."/>
            <person name="Cichocki N."/>
            <person name="Veneault-Fourrey C."/>
            <person name="LaButti K."/>
            <person name="Lindquist E.A."/>
            <person name="Lipzen A."/>
            <person name="Lundell T."/>
            <person name="Morin E."/>
            <person name="Murat C."/>
            <person name="Riley R."/>
            <person name="Ohm R."/>
            <person name="Sun H."/>
            <person name="Tunlid A."/>
            <person name="Henrissat B."/>
            <person name="Grigoriev I.V."/>
            <person name="Hibbett D.S."/>
            <person name="Martin F."/>
        </authorList>
    </citation>
    <scope>NUCLEOTIDE SEQUENCE [LARGE SCALE GENOMIC DNA]</scope>
    <source>
        <strain evidence="2">441</strain>
    </source>
</reference>
<dbReference type="HOGENOM" id="CLU_2671977_0_0_1"/>
<organism evidence="1 2">
    <name type="scientific">Pisolithus microcarpus 441</name>
    <dbReference type="NCBI Taxonomy" id="765257"/>
    <lineage>
        <taxon>Eukaryota</taxon>
        <taxon>Fungi</taxon>
        <taxon>Dikarya</taxon>
        <taxon>Basidiomycota</taxon>
        <taxon>Agaricomycotina</taxon>
        <taxon>Agaricomycetes</taxon>
        <taxon>Agaricomycetidae</taxon>
        <taxon>Boletales</taxon>
        <taxon>Sclerodermatineae</taxon>
        <taxon>Pisolithaceae</taxon>
        <taxon>Pisolithus</taxon>
    </lineage>
</organism>